<keyword evidence="7" id="KW-0812">Transmembrane</keyword>
<dbReference type="GO" id="GO:0005737">
    <property type="term" value="C:cytoplasm"/>
    <property type="evidence" value="ECO:0007669"/>
    <property type="project" value="UniProtKB-SubCell"/>
</dbReference>
<dbReference type="AlphaFoldDB" id="A0A9X1UAR3"/>
<dbReference type="Proteomes" id="UP001139461">
    <property type="component" value="Unassembled WGS sequence"/>
</dbReference>
<keyword evidence="2" id="KW-0963">Cytoplasm</keyword>
<dbReference type="SUPFAM" id="SSF48452">
    <property type="entry name" value="TPR-like"/>
    <property type="match status" value="2"/>
</dbReference>
<dbReference type="RefSeq" id="WP_237603656.1">
    <property type="nucleotide sequence ID" value="NZ_JAIRBA010000027.1"/>
</dbReference>
<dbReference type="InterPro" id="IPR019734">
    <property type="entry name" value="TPR_rpt"/>
</dbReference>
<evidence type="ECO:0000256" key="7">
    <source>
        <dbReference type="SAM" id="Phobius"/>
    </source>
</evidence>
<evidence type="ECO:0000313" key="9">
    <source>
        <dbReference type="EMBL" id="MCG2419871.1"/>
    </source>
</evidence>
<dbReference type="SMART" id="SM00028">
    <property type="entry name" value="TPR"/>
    <property type="match status" value="5"/>
</dbReference>
<evidence type="ECO:0000313" key="10">
    <source>
        <dbReference type="Proteomes" id="UP001139461"/>
    </source>
</evidence>
<dbReference type="PANTHER" id="PTHR46630">
    <property type="entry name" value="TETRATRICOPEPTIDE REPEAT PROTEIN 29"/>
    <property type="match status" value="1"/>
</dbReference>
<evidence type="ECO:0000256" key="2">
    <source>
        <dbReference type="ARBA" id="ARBA00022490"/>
    </source>
</evidence>
<evidence type="ECO:0000256" key="5">
    <source>
        <dbReference type="ARBA" id="ARBA00038253"/>
    </source>
</evidence>
<protein>
    <submittedName>
        <fullName evidence="9">Tetratricopeptide repeat protein</fullName>
    </submittedName>
</protein>
<proteinExistence type="inferred from homology"/>
<reference evidence="9" key="1">
    <citation type="submission" date="2021-09" db="EMBL/GenBank/DDBJ databases">
        <title>Genome of Aequorivita sp. strain F47161.</title>
        <authorList>
            <person name="Wang Y."/>
        </authorList>
    </citation>
    <scope>NUCLEOTIDE SEQUENCE</scope>
    <source>
        <strain evidence="9">F47161</strain>
    </source>
</reference>
<comment type="caution">
    <text evidence="9">The sequence shown here is derived from an EMBL/GenBank/DDBJ whole genome shotgun (WGS) entry which is preliminary data.</text>
</comment>
<evidence type="ECO:0000256" key="1">
    <source>
        <dbReference type="ARBA" id="ARBA00004496"/>
    </source>
</evidence>
<feature type="signal peptide" evidence="8">
    <location>
        <begin position="1"/>
        <end position="19"/>
    </location>
</feature>
<dbReference type="PANTHER" id="PTHR46630:SF1">
    <property type="entry name" value="TETRATRICOPEPTIDE REPEAT PROTEIN 29"/>
    <property type="match status" value="1"/>
</dbReference>
<gene>
    <name evidence="9" type="ORF">K8089_12645</name>
</gene>
<evidence type="ECO:0000256" key="6">
    <source>
        <dbReference type="SAM" id="Coils"/>
    </source>
</evidence>
<feature type="coiled-coil region" evidence="6">
    <location>
        <begin position="450"/>
        <end position="499"/>
    </location>
</feature>
<dbReference type="Pfam" id="PF13176">
    <property type="entry name" value="TPR_7"/>
    <property type="match status" value="1"/>
</dbReference>
<dbReference type="InterPro" id="IPR011990">
    <property type="entry name" value="TPR-like_helical_dom_sf"/>
</dbReference>
<dbReference type="Gene3D" id="1.25.40.10">
    <property type="entry name" value="Tetratricopeptide repeat domain"/>
    <property type="match status" value="2"/>
</dbReference>
<keyword evidence="10" id="KW-1185">Reference proteome</keyword>
<organism evidence="9 10">
    <name type="scientific">Aequorivita vitellina</name>
    <dbReference type="NCBI Taxonomy" id="2874475"/>
    <lineage>
        <taxon>Bacteria</taxon>
        <taxon>Pseudomonadati</taxon>
        <taxon>Bacteroidota</taxon>
        <taxon>Flavobacteriia</taxon>
        <taxon>Flavobacteriales</taxon>
        <taxon>Flavobacteriaceae</taxon>
        <taxon>Aequorivita</taxon>
    </lineage>
</organism>
<comment type="subcellular location">
    <subcellularLocation>
        <location evidence="1">Cytoplasm</location>
    </subcellularLocation>
</comment>
<keyword evidence="4" id="KW-0802">TPR repeat</keyword>
<keyword evidence="7" id="KW-0472">Membrane</keyword>
<dbReference type="EMBL" id="JAIRBA010000027">
    <property type="protein sequence ID" value="MCG2419871.1"/>
    <property type="molecule type" value="Genomic_DNA"/>
</dbReference>
<keyword evidence="3" id="KW-0677">Repeat</keyword>
<sequence>MKHFCLPIFLLFLSSSLLAQNDKIAELETEIQKYLFKQPDSAKIYLFKLLEYSQERDDTLVALTYSKLGITYSQLAIYDSSSYYFKKGIALADESPTLKADLYANSAINYRNYANYPQSLAALKQAMEIYQEYGDRSGEGVVYGEMASNYNYMGEKEKAITNLKRAIEIFKEIGDERLYILQQKLANTYYNTGNYEFAVDLYEQVLPRFAEDKAPSYYLTLLSYAESLVELGNIKEGEKRLLEAKEGLTEKKNLEYMYVAWGKLGNIYKATNRPVLAKEAYSESFNYLQKSQSPRFLQIASDYLSFLNAQKDYNTAIRVIERVKNSTNNFELAMNAQDKLSFLLNARETYRNTKQFEKSLNLFDRIDYLKDSMQSAIDRVKIKQLEESYQNKFQRDKNIALQNSNEMLKRYNTKQRTITILSWLLTALILILSILIFMYNKKRLALQKVAVANLEKANSVLKENQELEQELLAEKENNLADKERELVAISLEVADIQKQIKDIIQSSDKNEVSEEFAERIVSTLNQLNYWKHFKTKFVEVHPEFGYNLEQMFPNLTEDDIAFCSLLKLQLSTEEITSLMGITKEKVAATKHRIKAKMHLQDNDEDFEKLMREL</sequence>
<dbReference type="InterPro" id="IPR051476">
    <property type="entry name" value="Bac_ResReg_Asp_Phosphatase"/>
</dbReference>
<keyword evidence="7" id="KW-1133">Transmembrane helix</keyword>
<dbReference type="Pfam" id="PF13424">
    <property type="entry name" value="TPR_12"/>
    <property type="match status" value="1"/>
</dbReference>
<accession>A0A9X1UAR3</accession>
<feature type="chain" id="PRO_5040847263" evidence="8">
    <location>
        <begin position="20"/>
        <end position="613"/>
    </location>
</feature>
<keyword evidence="6" id="KW-0175">Coiled coil</keyword>
<comment type="similarity">
    <text evidence="5">Belongs to the Rap family.</text>
</comment>
<feature type="transmembrane region" description="Helical" evidence="7">
    <location>
        <begin position="420"/>
        <end position="439"/>
    </location>
</feature>
<name>A0A9X1UAR3_9FLAO</name>
<evidence type="ECO:0000256" key="8">
    <source>
        <dbReference type="SAM" id="SignalP"/>
    </source>
</evidence>
<evidence type="ECO:0000256" key="3">
    <source>
        <dbReference type="ARBA" id="ARBA00022737"/>
    </source>
</evidence>
<evidence type="ECO:0000256" key="4">
    <source>
        <dbReference type="ARBA" id="ARBA00022803"/>
    </source>
</evidence>
<keyword evidence="8" id="KW-0732">Signal</keyword>